<dbReference type="PROSITE" id="PS51000">
    <property type="entry name" value="HTH_DEOR_2"/>
    <property type="match status" value="1"/>
</dbReference>
<dbReference type="Pfam" id="PF13280">
    <property type="entry name" value="WYL"/>
    <property type="match status" value="1"/>
</dbReference>
<evidence type="ECO:0000313" key="4">
    <source>
        <dbReference type="EMBL" id="PTM57654.1"/>
    </source>
</evidence>
<dbReference type="PIRSF" id="PIRSF016838">
    <property type="entry name" value="PafC"/>
    <property type="match status" value="1"/>
</dbReference>
<evidence type="ECO:0000313" key="5">
    <source>
        <dbReference type="Proteomes" id="UP000241639"/>
    </source>
</evidence>
<dbReference type="InterPro" id="IPR057727">
    <property type="entry name" value="WCX_dom"/>
</dbReference>
<dbReference type="OrthoDB" id="9815009at2"/>
<comment type="caution">
    <text evidence="4">The sequence shown here is derived from an EMBL/GenBank/DDBJ whole genome shotgun (WGS) entry which is preliminary data.</text>
</comment>
<dbReference type="InterPro" id="IPR026881">
    <property type="entry name" value="WYL_dom"/>
</dbReference>
<dbReference type="GO" id="GO:0003677">
    <property type="term" value="F:DNA binding"/>
    <property type="evidence" value="ECO:0007669"/>
    <property type="project" value="UniProtKB-KW"/>
</dbReference>
<sequence>MRADRLISILLLLQIYQRMTAAELAERLEVSERTIYRDMEALGAAGVPVVAERGKNGGWSLMGGYRTQLTGLREPEVQTLFLSVPPQVLADLGWKEGTEQGAYVKLLAALPAEFRRVGEQVRQRIYVDQPGWHEGREDIPLFSVLQEAIWKERRMRMIYRRGDGTKVERTVDPLGLVVKGRTWYLVAHTDDGFRSYRASRILEATVTPEAFIRPADFDLAAYWKKSQAAFISGLRQYRCRIRIHPNALAHIRRLPYEMKGDSHGWKVVEVRYDCEEDACVHLVALADRVVVEEPASLRKMLIQHAEKILSVYQP</sequence>
<evidence type="ECO:0000256" key="2">
    <source>
        <dbReference type="ARBA" id="ARBA00023163"/>
    </source>
</evidence>
<dbReference type="InterPro" id="IPR036388">
    <property type="entry name" value="WH-like_DNA-bd_sf"/>
</dbReference>
<keyword evidence="2" id="KW-0804">Transcription</keyword>
<keyword evidence="1" id="KW-0805">Transcription regulation</keyword>
<evidence type="ECO:0000256" key="1">
    <source>
        <dbReference type="ARBA" id="ARBA00023015"/>
    </source>
</evidence>
<dbReference type="InterPro" id="IPR028349">
    <property type="entry name" value="PafC-like"/>
</dbReference>
<dbReference type="EMBL" id="PZZP01000001">
    <property type="protein sequence ID" value="PTM57654.1"/>
    <property type="molecule type" value="Genomic_DNA"/>
</dbReference>
<keyword evidence="4" id="KW-0238">DNA-binding</keyword>
<gene>
    <name evidence="4" type="ORF">C8J48_0204</name>
</gene>
<accession>A0A2T4Z6Y3</accession>
<organism evidence="4 5">
    <name type="scientific">Desmospora activa DSM 45169</name>
    <dbReference type="NCBI Taxonomy" id="1121389"/>
    <lineage>
        <taxon>Bacteria</taxon>
        <taxon>Bacillati</taxon>
        <taxon>Bacillota</taxon>
        <taxon>Bacilli</taxon>
        <taxon>Bacillales</taxon>
        <taxon>Thermoactinomycetaceae</taxon>
        <taxon>Desmospora</taxon>
    </lineage>
</organism>
<keyword evidence="5" id="KW-1185">Reference proteome</keyword>
<dbReference type="GO" id="GO:0003700">
    <property type="term" value="F:DNA-binding transcription factor activity"/>
    <property type="evidence" value="ECO:0007669"/>
    <property type="project" value="InterPro"/>
</dbReference>
<dbReference type="Pfam" id="PF25583">
    <property type="entry name" value="WCX"/>
    <property type="match status" value="1"/>
</dbReference>
<dbReference type="Pfam" id="PF08279">
    <property type="entry name" value="HTH_11"/>
    <property type="match status" value="1"/>
</dbReference>
<dbReference type="PANTHER" id="PTHR34580">
    <property type="match status" value="1"/>
</dbReference>
<dbReference type="InterPro" id="IPR036390">
    <property type="entry name" value="WH_DNA-bd_sf"/>
</dbReference>
<dbReference type="InterPro" id="IPR013196">
    <property type="entry name" value="HTH_11"/>
</dbReference>
<evidence type="ECO:0000259" key="3">
    <source>
        <dbReference type="PROSITE" id="PS51000"/>
    </source>
</evidence>
<dbReference type="PANTHER" id="PTHR34580:SF1">
    <property type="entry name" value="PROTEIN PAFC"/>
    <property type="match status" value="1"/>
</dbReference>
<dbReference type="RefSeq" id="WP_107724537.1">
    <property type="nucleotide sequence ID" value="NZ_PZZP01000001.1"/>
</dbReference>
<proteinExistence type="predicted"/>
<dbReference type="Gene3D" id="1.10.10.10">
    <property type="entry name" value="Winged helix-like DNA-binding domain superfamily/Winged helix DNA-binding domain"/>
    <property type="match status" value="1"/>
</dbReference>
<dbReference type="Proteomes" id="UP000241639">
    <property type="component" value="Unassembled WGS sequence"/>
</dbReference>
<dbReference type="InterPro" id="IPR051534">
    <property type="entry name" value="CBASS_pafABC_assoc_protein"/>
</dbReference>
<protein>
    <submittedName>
        <fullName evidence="4">Putative DNA-binding transcriptional regulator YafY</fullName>
    </submittedName>
</protein>
<dbReference type="SUPFAM" id="SSF46785">
    <property type="entry name" value="Winged helix' DNA-binding domain"/>
    <property type="match status" value="1"/>
</dbReference>
<name>A0A2T4Z6Y3_9BACL</name>
<dbReference type="AlphaFoldDB" id="A0A2T4Z6Y3"/>
<dbReference type="PROSITE" id="PS52050">
    <property type="entry name" value="WYL"/>
    <property type="match status" value="1"/>
</dbReference>
<feature type="domain" description="HTH deoR-type" evidence="3">
    <location>
        <begin position="2"/>
        <end position="57"/>
    </location>
</feature>
<dbReference type="InterPro" id="IPR001034">
    <property type="entry name" value="DeoR_HTH"/>
</dbReference>
<reference evidence="4 5" key="1">
    <citation type="submission" date="2018-04" db="EMBL/GenBank/DDBJ databases">
        <title>Genomic Encyclopedia of Archaeal and Bacterial Type Strains, Phase II (KMG-II): from individual species to whole genera.</title>
        <authorList>
            <person name="Goeker M."/>
        </authorList>
    </citation>
    <scope>NUCLEOTIDE SEQUENCE [LARGE SCALE GENOMIC DNA]</scope>
    <source>
        <strain evidence="4 5">DSM 45169</strain>
    </source>
</reference>